<name>A0A317NKT2_9NOCA</name>
<evidence type="ECO:0000313" key="1">
    <source>
        <dbReference type="EMBL" id="PWV75986.1"/>
    </source>
</evidence>
<dbReference type="Proteomes" id="UP000246410">
    <property type="component" value="Unassembled WGS sequence"/>
</dbReference>
<gene>
    <name evidence="1" type="ORF">DFR69_10488</name>
</gene>
<dbReference type="AlphaFoldDB" id="A0A317NKT2"/>
<keyword evidence="2" id="KW-1185">Reference proteome</keyword>
<accession>A0A317NKT2</accession>
<proteinExistence type="predicted"/>
<evidence type="ECO:0000313" key="2">
    <source>
        <dbReference type="Proteomes" id="UP000246410"/>
    </source>
</evidence>
<dbReference type="EMBL" id="QGTL01000004">
    <property type="protein sequence ID" value="PWV75986.1"/>
    <property type="molecule type" value="Genomic_DNA"/>
</dbReference>
<comment type="caution">
    <text evidence="1">The sequence shown here is derived from an EMBL/GenBank/DDBJ whole genome shotgun (WGS) entry which is preliminary data.</text>
</comment>
<evidence type="ECO:0008006" key="3">
    <source>
        <dbReference type="Google" id="ProtNLM"/>
    </source>
</evidence>
<organism evidence="1 2">
    <name type="scientific">Nocardia neocaledoniensis</name>
    <dbReference type="NCBI Taxonomy" id="236511"/>
    <lineage>
        <taxon>Bacteria</taxon>
        <taxon>Bacillati</taxon>
        <taxon>Actinomycetota</taxon>
        <taxon>Actinomycetes</taxon>
        <taxon>Mycobacteriales</taxon>
        <taxon>Nocardiaceae</taxon>
        <taxon>Nocardia</taxon>
    </lineage>
</organism>
<sequence>MSAKIELLLRLDAEQELVRRQEDDDEFSENYDDARLWLPEGIELPEELPAGLRALYALTAHPQFGDLRFSSHDNFRPQRLIDSAGEVIDAGNTLTIGRADEQSIVIDLDTDAVFIFDFLYFRHGLDSGFVLRCGSFAEFISTVALGPLYPYIHGPHETWREPWWLTDPWYIYLQELGFA</sequence>
<reference evidence="1 2" key="1">
    <citation type="submission" date="2018-05" db="EMBL/GenBank/DDBJ databases">
        <title>Genomic Encyclopedia of Type Strains, Phase IV (KMG-IV): sequencing the most valuable type-strain genomes for metagenomic binning, comparative biology and taxonomic classification.</title>
        <authorList>
            <person name="Goeker M."/>
        </authorList>
    </citation>
    <scope>NUCLEOTIDE SEQUENCE [LARGE SCALE GENOMIC DNA]</scope>
    <source>
        <strain evidence="1 2">DSM 44717</strain>
    </source>
</reference>
<protein>
    <recommendedName>
        <fullName evidence="3">SMI1/KNR4 family protein SUKH-1</fullName>
    </recommendedName>
</protein>